<comment type="subcellular location">
    <subcellularLocation>
        <location evidence="1">Cell membrane</location>
        <topology evidence="1">Multi-pass membrane protein</topology>
    </subcellularLocation>
</comment>
<dbReference type="Pfam" id="PF02687">
    <property type="entry name" value="FtsX"/>
    <property type="match status" value="2"/>
</dbReference>
<dbReference type="KEGG" id="ral:Rumal_1073"/>
<feature type="transmembrane region" description="Helical" evidence="7">
    <location>
        <begin position="730"/>
        <end position="754"/>
    </location>
</feature>
<reference evidence="9 10" key="1">
    <citation type="journal article" date="2011" name="J. Bacteriol.">
        <title>Complete genome of the cellulolytic ruminal bacterium Ruminococcus albus 7.</title>
        <authorList>
            <person name="Suen G."/>
            <person name="Stevenson D.M."/>
            <person name="Bruce D.C."/>
            <person name="Chertkov O."/>
            <person name="Copeland A."/>
            <person name="Cheng J.F."/>
            <person name="Detter C."/>
            <person name="Detter J.C."/>
            <person name="Goodwin L.A."/>
            <person name="Han C.S."/>
            <person name="Hauser L.J."/>
            <person name="Ivanova N.N."/>
            <person name="Kyrpides N.C."/>
            <person name="Land M.L."/>
            <person name="Lapidus A."/>
            <person name="Lucas S."/>
            <person name="Ovchinnikova G."/>
            <person name="Pitluck S."/>
            <person name="Tapia R."/>
            <person name="Woyke T."/>
            <person name="Boyum J."/>
            <person name="Mead D."/>
            <person name="Weimer P.J."/>
        </authorList>
    </citation>
    <scope>NUCLEOTIDE SEQUENCE [LARGE SCALE GENOMIC DNA]</scope>
    <source>
        <strain evidence="10">ATCC 27210 / DSM 20455 / JCM 14654 / NCDO 2250 / 7</strain>
    </source>
</reference>
<evidence type="ECO:0000259" key="8">
    <source>
        <dbReference type="Pfam" id="PF02687"/>
    </source>
</evidence>
<evidence type="ECO:0000256" key="3">
    <source>
        <dbReference type="ARBA" id="ARBA00022475"/>
    </source>
</evidence>
<feature type="transmembrane region" description="Helical" evidence="7">
    <location>
        <begin position="20"/>
        <end position="42"/>
    </location>
</feature>
<keyword evidence="4 7" id="KW-0812">Transmembrane</keyword>
<dbReference type="RefSeq" id="WP_013497777.1">
    <property type="nucleotide sequence ID" value="NC_014833.1"/>
</dbReference>
<feature type="transmembrane region" description="Helical" evidence="7">
    <location>
        <begin position="253"/>
        <end position="277"/>
    </location>
</feature>
<evidence type="ECO:0000256" key="6">
    <source>
        <dbReference type="ARBA" id="ARBA00023136"/>
    </source>
</evidence>
<sequence length="767" mass="85645">MFERLLALRYIKSQKRHSIFTICSITIAVALMTLLFIGYSTFRGIVRESVYADKPYHFRIMKLTEEEYEQLAENEELSISDHTNEADGTISAEVMLNGYHEDIGLYIFSLFPEKQLYSDRFEEFDTSQIDVNYDLISADKLDFPSRYEALRDLAVYFIFVFLLVIALRLMIDTAFEISAKEREKQFGMLQCMGAEPKQIVRTITYEGLILCIIGLPLGMLLGFGASACALKVIDSSDVAETFFTAEKAHDLMHLHVSPLMLVLSAATGLVWVFLSAYQTGMRAIKKTPIQAIFGSSNKTNKVKKASVFSSVFGWKGKLASRNNRRQPKRFAITVISLTLSIALFASFSVVLRQSLAAFEKLVDIIGLNYDLGVAIKSEQGKPMDYKAGYDALMETGLFDVNDFCKEQVSYIQTSDGTMNTCVLRYYPRDVLEKKFAGELPVSYDELTSQGAYLMMNSAADAVSEHFDTPKKLEVGVMEKTIISDEEYNAMSAAEKEKVKDYYIDDFNTESKKLEYRYTTELYPTVLNVAGSAPIFRSEEGKAPTSEEQLAGNAIILAGTLDYYNNSAYTLAGKGSLAILDGFEYVHLDLKDDNDYEQAKTFINANTELMKLDEDYHGDMLKMRSGVGAIKIGSVFLSIIIGIIALVNMVNILSTGLLNRKAELASMQCMGMTEGQMYGMTVIECLQYSLTAGVLATGLMEGLMGLMVLLLKRINLYEELGYIVNFIEPVPLIWIAAAIAFAAAVISSLITLGKINKESLTDQMRTFD</sequence>
<keyword evidence="5 7" id="KW-1133">Transmembrane helix</keyword>
<accession>E6UCJ4</accession>
<comment type="similarity">
    <text evidence="2">Belongs to the ABC-4 integral membrane protein family. LolC/E subfamily.</text>
</comment>
<dbReference type="OrthoDB" id="9793166at2"/>
<evidence type="ECO:0000313" key="9">
    <source>
        <dbReference type="EMBL" id="ADU21599.1"/>
    </source>
</evidence>
<protein>
    <recommendedName>
        <fullName evidence="8">ABC3 transporter permease C-terminal domain-containing protein</fullName>
    </recommendedName>
</protein>
<evidence type="ECO:0000256" key="7">
    <source>
        <dbReference type="SAM" id="Phobius"/>
    </source>
</evidence>
<feature type="transmembrane region" description="Helical" evidence="7">
    <location>
        <begin position="689"/>
        <end position="710"/>
    </location>
</feature>
<dbReference type="PANTHER" id="PTHR30489">
    <property type="entry name" value="LIPOPROTEIN-RELEASING SYSTEM TRANSMEMBRANE PROTEIN LOLE"/>
    <property type="match status" value="1"/>
</dbReference>
<evidence type="ECO:0000256" key="1">
    <source>
        <dbReference type="ARBA" id="ARBA00004651"/>
    </source>
</evidence>
<keyword evidence="6 7" id="KW-0472">Membrane</keyword>
<dbReference type="STRING" id="697329.Rumal_1073"/>
<gene>
    <name evidence="9" type="ordered locus">Rumal_1073</name>
</gene>
<evidence type="ECO:0000256" key="4">
    <source>
        <dbReference type="ARBA" id="ARBA00022692"/>
    </source>
</evidence>
<dbReference type="PANTHER" id="PTHR30489:SF0">
    <property type="entry name" value="LIPOPROTEIN-RELEASING SYSTEM TRANSMEMBRANE PROTEIN LOLE"/>
    <property type="match status" value="1"/>
</dbReference>
<proteinExistence type="inferred from homology"/>
<feature type="transmembrane region" description="Helical" evidence="7">
    <location>
        <begin position="207"/>
        <end position="233"/>
    </location>
</feature>
<dbReference type="EMBL" id="CP002403">
    <property type="protein sequence ID" value="ADU21599.1"/>
    <property type="molecule type" value="Genomic_DNA"/>
</dbReference>
<dbReference type="HOGENOM" id="CLU_364045_0_0_9"/>
<feature type="transmembrane region" description="Helical" evidence="7">
    <location>
        <begin position="634"/>
        <end position="657"/>
    </location>
</feature>
<dbReference type="InterPro" id="IPR003838">
    <property type="entry name" value="ABC3_permease_C"/>
</dbReference>
<organism evidence="9 10">
    <name type="scientific">Ruminococcus albus (strain ATCC 27210 / DSM 20455 / JCM 14654 / NCDO 2250 / 7)</name>
    <dbReference type="NCBI Taxonomy" id="697329"/>
    <lineage>
        <taxon>Bacteria</taxon>
        <taxon>Bacillati</taxon>
        <taxon>Bacillota</taxon>
        <taxon>Clostridia</taxon>
        <taxon>Eubacteriales</taxon>
        <taxon>Oscillospiraceae</taxon>
        <taxon>Ruminococcus</taxon>
    </lineage>
</organism>
<dbReference type="InterPro" id="IPR051447">
    <property type="entry name" value="Lipoprotein-release_system"/>
</dbReference>
<dbReference type="Proteomes" id="UP000006919">
    <property type="component" value="Chromosome"/>
</dbReference>
<evidence type="ECO:0000256" key="5">
    <source>
        <dbReference type="ARBA" id="ARBA00022989"/>
    </source>
</evidence>
<dbReference type="GO" id="GO:0098797">
    <property type="term" value="C:plasma membrane protein complex"/>
    <property type="evidence" value="ECO:0007669"/>
    <property type="project" value="TreeGrafter"/>
</dbReference>
<dbReference type="eggNOG" id="COG0577">
    <property type="taxonomic scope" value="Bacteria"/>
</dbReference>
<name>E6UCJ4_RUMA7</name>
<evidence type="ECO:0000256" key="2">
    <source>
        <dbReference type="ARBA" id="ARBA00005236"/>
    </source>
</evidence>
<feature type="domain" description="ABC3 transporter permease C-terminal" evidence="8">
    <location>
        <begin position="635"/>
        <end position="758"/>
    </location>
</feature>
<dbReference type="AlphaFoldDB" id="E6UCJ4"/>
<dbReference type="GO" id="GO:0044874">
    <property type="term" value="P:lipoprotein localization to outer membrane"/>
    <property type="evidence" value="ECO:0007669"/>
    <property type="project" value="TreeGrafter"/>
</dbReference>
<feature type="transmembrane region" description="Helical" evidence="7">
    <location>
        <begin position="330"/>
        <end position="351"/>
    </location>
</feature>
<feature type="transmembrane region" description="Helical" evidence="7">
    <location>
        <begin position="153"/>
        <end position="171"/>
    </location>
</feature>
<keyword evidence="3" id="KW-1003">Cell membrane</keyword>
<evidence type="ECO:0000313" key="10">
    <source>
        <dbReference type="Proteomes" id="UP000006919"/>
    </source>
</evidence>
<feature type="domain" description="ABC3 transporter permease C-terminal" evidence="8">
    <location>
        <begin position="158"/>
        <end position="288"/>
    </location>
</feature>